<protein>
    <submittedName>
        <fullName evidence="1">Uncharacterized protein</fullName>
    </submittedName>
</protein>
<dbReference type="RefSeq" id="XP_025481384.1">
    <property type="nucleotide sequence ID" value="XM_025625183.1"/>
</dbReference>
<accession>A0A318YNR8</accession>
<organism evidence="1 2">
    <name type="scientific">Aspergillus neoniger (strain CBS 115656)</name>
    <dbReference type="NCBI Taxonomy" id="1448310"/>
    <lineage>
        <taxon>Eukaryota</taxon>
        <taxon>Fungi</taxon>
        <taxon>Dikarya</taxon>
        <taxon>Ascomycota</taxon>
        <taxon>Pezizomycotina</taxon>
        <taxon>Eurotiomycetes</taxon>
        <taxon>Eurotiomycetidae</taxon>
        <taxon>Eurotiales</taxon>
        <taxon>Aspergillaceae</taxon>
        <taxon>Aspergillus</taxon>
        <taxon>Aspergillus subgen. Circumdati</taxon>
    </lineage>
</organism>
<dbReference type="AlphaFoldDB" id="A0A318YNR8"/>
<dbReference type="GeneID" id="37127639"/>
<dbReference type="Proteomes" id="UP000247647">
    <property type="component" value="Unassembled WGS sequence"/>
</dbReference>
<name>A0A318YNR8_ASPNB</name>
<dbReference type="EMBL" id="KZ821454">
    <property type="protein sequence ID" value="PYH35906.1"/>
    <property type="molecule type" value="Genomic_DNA"/>
</dbReference>
<evidence type="ECO:0000313" key="1">
    <source>
        <dbReference type="EMBL" id="PYH35906.1"/>
    </source>
</evidence>
<reference evidence="1" key="1">
    <citation type="submission" date="2016-12" db="EMBL/GenBank/DDBJ databases">
        <title>The genomes of Aspergillus section Nigri reveals drivers in fungal speciation.</title>
        <authorList>
            <consortium name="DOE Joint Genome Institute"/>
            <person name="Vesth T.C."/>
            <person name="Nybo J."/>
            <person name="Theobald S."/>
            <person name="Brandl J."/>
            <person name="Frisvad J.C."/>
            <person name="Nielsen K.F."/>
            <person name="Lyhne E.K."/>
            <person name="Kogle M.E."/>
            <person name="Kuo A."/>
            <person name="Riley R."/>
            <person name="Clum A."/>
            <person name="Nolan M."/>
            <person name="Lipzen A."/>
            <person name="Salamov A."/>
            <person name="Henrissat B."/>
            <person name="Wiebenga A."/>
            <person name="De Vries R.P."/>
            <person name="Grigoriev I.V."/>
            <person name="Mortensen U.H."/>
            <person name="Andersen M.R."/>
            <person name="Baker S.E."/>
        </authorList>
    </citation>
    <scope>NUCLEOTIDE SEQUENCE [LARGE SCALE GENOMIC DNA]</scope>
    <source>
        <strain evidence="1">CBS 115656</strain>
    </source>
</reference>
<gene>
    <name evidence="1" type="ORF">BO87DRAFT_395413</name>
</gene>
<sequence>MACSLFLGWPSNRLPTWLERNCGRTSRPLSKPPMYVDRIIPVNLPSLTKASIEAGLGDGRLSLATTANTNDPRTPWGFCLDLIPRLARLSPRNYDLLGLGPTPMTTFEPISNFLPQFSSLVCRRYLHPLQLSTLQTSGQARMDTGQGKKVMTTICNSTIYRFSWTEDSNACRNSFSNKKKRSML</sequence>
<evidence type="ECO:0000313" key="2">
    <source>
        <dbReference type="Proteomes" id="UP000247647"/>
    </source>
</evidence>
<proteinExistence type="predicted"/>
<keyword evidence="2" id="KW-1185">Reference proteome</keyword>